<reference evidence="1" key="1">
    <citation type="submission" date="2024-03" db="EMBL/GenBank/DDBJ databases">
        <title>Whole genome sequecning of epiphytes from Marcgravia umbellata leaves.</title>
        <authorList>
            <person name="Kumar G."/>
            <person name="Savka M.A."/>
        </authorList>
    </citation>
    <scope>NUCLEOTIDE SEQUENCE</scope>
    <source>
        <strain evidence="1">RIT_BL5</strain>
    </source>
</reference>
<gene>
    <name evidence="1" type="ORF">WKI47_11825</name>
</gene>
<name>A0ACC6PCD4_9BACL</name>
<evidence type="ECO:0000313" key="1">
    <source>
        <dbReference type="EMBL" id="MEJ8304585.1"/>
    </source>
</evidence>
<keyword evidence="2" id="KW-1185">Reference proteome</keyword>
<comment type="caution">
    <text evidence="1">The sequence shown here is derived from an EMBL/GenBank/DDBJ whole genome shotgun (WGS) entry which is preliminary data.</text>
</comment>
<evidence type="ECO:0000313" key="2">
    <source>
        <dbReference type="Proteomes" id="UP001380953"/>
    </source>
</evidence>
<protein>
    <submittedName>
        <fullName evidence="1">STM4014 family protein</fullName>
    </submittedName>
</protein>
<accession>A0ACC6PCD4</accession>
<dbReference type="Proteomes" id="UP001380953">
    <property type="component" value="Unassembled WGS sequence"/>
</dbReference>
<dbReference type="EMBL" id="JBBKAR010000033">
    <property type="protein sequence ID" value="MEJ8304585.1"/>
    <property type="molecule type" value="Genomic_DNA"/>
</dbReference>
<organism evidence="1 2">
    <name type="scientific">Saccharibacillus sacchari</name>
    <dbReference type="NCBI Taxonomy" id="456493"/>
    <lineage>
        <taxon>Bacteria</taxon>
        <taxon>Bacillati</taxon>
        <taxon>Bacillota</taxon>
        <taxon>Bacilli</taxon>
        <taxon>Bacillales</taxon>
        <taxon>Paenibacillaceae</taxon>
        <taxon>Saccharibacillus</taxon>
    </lineage>
</organism>
<sequence length="435" mass="47433">MIGQNAGSPFPGLPDARITPLLLIAHADGERTDGLRRARLSLGLPEPIIVSYEQLLAGVPLHAAAEKAGLPTGTAPFIRLDAPGEHFGVERALIALGSPEHDDGDSLLPLRERRDPYRLSEKAALSLQEQPIRLMHPSQWFRGFCRLLDRIRGEALQAWPQARFWHDPADIATMFDKRACHRHLSAAGVKVPTLLAEPETLTGYEAVREAMLGKRIHRVFLKLAFGSGASGIIAYQINPKTGAEIATTTMGAEVYVQRPGIFYNSKKVRSLTDSESIRTLIGYLCGHGIHAERWIPKASLDGRPLDLRQLVAFGEAGHTVVRVGESPITNLHLRSQRVTPAASGLSDEVLTAAKNEALAVMRAFPASFSAGIDVLTERHTGQPYIADVNPFGDLLRRVLHDGLDPYAWEMQRWTESGGAEADTDTIGSLQGGTQE</sequence>
<proteinExistence type="predicted"/>